<proteinExistence type="predicted"/>
<dbReference type="InterPro" id="IPR036895">
    <property type="entry name" value="Uracil-DNA_glycosylase-like_sf"/>
</dbReference>
<organism evidence="1 2">
    <name type="scientific">Paenibacillus montaniterrae</name>
    <dbReference type="NCBI Taxonomy" id="429341"/>
    <lineage>
        <taxon>Bacteria</taxon>
        <taxon>Bacillati</taxon>
        <taxon>Bacillota</taxon>
        <taxon>Bacilli</taxon>
        <taxon>Bacillales</taxon>
        <taxon>Paenibacillaceae</taxon>
        <taxon>Paenibacillus</taxon>
    </lineage>
</organism>
<accession>A0A920CZP8</accession>
<dbReference type="SUPFAM" id="SSF52141">
    <property type="entry name" value="Uracil-DNA glycosylase-like"/>
    <property type="match status" value="1"/>
</dbReference>
<name>A0A920CZP8_9BACL</name>
<sequence>MTNELLLARYRDIIASMPPIMELKKEELLIDALHVQSLAPLELYYAPHNDVVFQDARLVIAGLTPGFQQMQLALAEAQAAIQAGESDAAACYRAKRKARFAGPMRSNLIAMLDQLGVHKWLKLDSSSSLFNEQAHLLNTTSIIPYPAFYKGRNYSGSQPSLLKHQPLCSYVQAHMKKQLQLLPNVPIIPLGRSVEGMMRLLVEQGLLAEELVLWGFPHPSGANGHRHQQFAEMRHSMSRQVEKWTSLIE</sequence>
<dbReference type="RefSeq" id="WP_213519370.1">
    <property type="nucleotide sequence ID" value="NZ_BOSE01000010.1"/>
</dbReference>
<keyword evidence="2" id="KW-1185">Reference proteome</keyword>
<evidence type="ECO:0008006" key="3">
    <source>
        <dbReference type="Google" id="ProtNLM"/>
    </source>
</evidence>
<dbReference type="EMBL" id="BOSE01000010">
    <property type="protein sequence ID" value="GIP18710.1"/>
    <property type="molecule type" value="Genomic_DNA"/>
</dbReference>
<comment type="caution">
    <text evidence="1">The sequence shown here is derived from an EMBL/GenBank/DDBJ whole genome shotgun (WGS) entry which is preliminary data.</text>
</comment>
<dbReference type="Proteomes" id="UP000683139">
    <property type="component" value="Unassembled WGS sequence"/>
</dbReference>
<evidence type="ECO:0000313" key="1">
    <source>
        <dbReference type="EMBL" id="GIP18710.1"/>
    </source>
</evidence>
<protein>
    <recommendedName>
        <fullName evidence="3">Uracil-DNA glycosylase-like domain-containing protein</fullName>
    </recommendedName>
</protein>
<reference evidence="1" key="1">
    <citation type="submission" date="2021-03" db="EMBL/GenBank/DDBJ databases">
        <title>Antimicrobial resistance genes in bacteria isolated from Japanese honey, and their potential for conferring macrolide and lincosamide resistance in the American foulbrood pathogen Paenibacillus larvae.</title>
        <authorList>
            <person name="Okamoto M."/>
            <person name="Kumagai M."/>
            <person name="Kanamori H."/>
            <person name="Takamatsu D."/>
        </authorList>
    </citation>
    <scope>NUCLEOTIDE SEQUENCE</scope>
    <source>
        <strain evidence="1">J40TS1</strain>
    </source>
</reference>
<gene>
    <name evidence="1" type="primary">yoxB</name>
    <name evidence="1" type="ORF">J40TS1_43520</name>
</gene>
<evidence type="ECO:0000313" key="2">
    <source>
        <dbReference type="Proteomes" id="UP000683139"/>
    </source>
</evidence>
<dbReference type="AlphaFoldDB" id="A0A920CZP8"/>